<protein>
    <submittedName>
        <fullName evidence="1">Uncharacterized protein</fullName>
    </submittedName>
</protein>
<keyword evidence="2" id="KW-1185">Reference proteome</keyword>
<proteinExistence type="predicted"/>
<comment type="caution">
    <text evidence="1">The sequence shown here is derived from an EMBL/GenBank/DDBJ whole genome shotgun (WGS) entry which is preliminary data.</text>
</comment>
<dbReference type="EMBL" id="BAAATK010000018">
    <property type="protein sequence ID" value="GAA2439928.1"/>
    <property type="molecule type" value="Genomic_DNA"/>
</dbReference>
<organism evidence="1 2">
    <name type="scientific">Streptomyces glaucus</name>
    <dbReference type="NCBI Taxonomy" id="284029"/>
    <lineage>
        <taxon>Bacteria</taxon>
        <taxon>Bacillati</taxon>
        <taxon>Actinomycetota</taxon>
        <taxon>Actinomycetes</taxon>
        <taxon>Kitasatosporales</taxon>
        <taxon>Streptomycetaceae</taxon>
        <taxon>Streptomyces</taxon>
    </lineage>
</organism>
<dbReference type="RefSeq" id="WP_344603975.1">
    <property type="nucleotide sequence ID" value="NZ_BAAATK010000018.1"/>
</dbReference>
<evidence type="ECO:0000313" key="1">
    <source>
        <dbReference type="EMBL" id="GAA2439928.1"/>
    </source>
</evidence>
<sequence length="1009" mass="104913">MANFLDDQTDAKRLAQLLDDYDRRLQALERSTQASYTSIEGGSLDIYDDEGVLKGSVGVQPDGGVALVPVNAAPPPTPTAPTVQPVLAGLLIGWDGQWDDAYTTPSDFSLVQVHVGAAADFTPDVTTQAATITAPLGGTVTIAVEGYTPVFVRLVGQNTAAVAGPPSTAVEGVPRQAVPQDLIDGIVTETKLADEAISAAKVKLGAIGAAQLALGVGNLAPDPSFEGPLTAQLITGAPDWTLVEPGRDSARALSVDCTSATRTWKNLELARLPVLPGERHYLAVDAKVSADFDGAGAKAFLRYEDSAGAVVGWGVADMPLVPGGDWVRPAVQGLAPPATATAVLVVEASEVIAGRAWFDNIELRTVVAGGMVVAGSVTATELAANSVTAEKIVALGVTAEKIAALAVTAEKIAAMSVTADKLAANAVTASKILAGTIDATHIKAGSLTADRLALGTDGNVIADPSFEGAVSDQRVAGSTYWSIVTPGNGTPRALQVNAANTAAITRSMTLATLPAVPGQKLWLSMDYLASADWDGVRISLYGQWLDAAGTILGYSTVTTGDGLAVKGAWTTLSGAPTAAAPTGTTQLRVACSSVDATAGTVQYDNAVCRIVLASGVSGARAEISPRGLQLFDDAGDEAVALVTGRPNYLTLSTDGVPVATIDQDGGAGFQRLTVADSLTVGGADWTTHLDQLARGIQAITFPNSTRTASGTEMGYVELVCDIDATRMYRVVFAARANPSVSGGELQLRLRDGGTTAPKITSTQRYIAVHPMPSGTSFTARLEYNVAGRSLGAGTHRFLLTFANALGPSGQTLDLYAGSDNPGYLYVEDTGPYIPTTGGYNDGGGTVTQPPTKYTKTYACAWSGSYSNRSSYNSYFGNSCYQGYYSSTNGVQAALIGFPSSLGTDLSGAKIEKAEVYLYFDHWYANAGGRAVIKAHKHTSRPSTFSCDAESQTISWARNEGKWVDITSVFDSTSWRGIALDPNSTSSTYYGRARGYGQTNPPKLRVTYTK</sequence>
<evidence type="ECO:0000313" key="2">
    <source>
        <dbReference type="Proteomes" id="UP001500460"/>
    </source>
</evidence>
<reference evidence="2" key="1">
    <citation type="journal article" date="2019" name="Int. J. Syst. Evol. Microbiol.">
        <title>The Global Catalogue of Microorganisms (GCM) 10K type strain sequencing project: providing services to taxonomists for standard genome sequencing and annotation.</title>
        <authorList>
            <consortium name="The Broad Institute Genomics Platform"/>
            <consortium name="The Broad Institute Genome Sequencing Center for Infectious Disease"/>
            <person name="Wu L."/>
            <person name="Ma J."/>
        </authorList>
    </citation>
    <scope>NUCLEOTIDE SEQUENCE [LARGE SCALE GENOMIC DNA]</scope>
    <source>
        <strain evidence="2">JCM 6922</strain>
    </source>
</reference>
<dbReference type="Gene3D" id="2.60.120.260">
    <property type="entry name" value="Galactose-binding domain-like"/>
    <property type="match status" value="2"/>
</dbReference>
<gene>
    <name evidence="1" type="ORF">GCM10010421_32790</name>
</gene>
<name>A0ABP5X254_9ACTN</name>
<accession>A0ABP5X254</accession>
<dbReference type="Proteomes" id="UP001500460">
    <property type="component" value="Unassembled WGS sequence"/>
</dbReference>